<sequence>MPDYGNYCPVSMASEVVADRWTPLIIRELVLGNTRFNDIARALPGISRSLLVQRLRHLERRGVLETWPAPTGRGSEYHLTPAGRDLERVIDSLGRWAIEWLFEELRPHDVAPTTLMWWMHRRVDLERLPPGRTVVEFRHTAPEAVTIWLVMERSEVSVCLQHPGFAVDVEVTGSTPALSDVFQGYCTWQEALDAGRLEVAGLPRLLDALPRWFLWSPWAEVTRERADRALAN</sequence>
<proteinExistence type="predicted"/>
<evidence type="ECO:0000256" key="2">
    <source>
        <dbReference type="ARBA" id="ARBA00023125"/>
    </source>
</evidence>
<protein>
    <submittedName>
        <fullName evidence="5">DNA-binding HxlR family transcriptional regulator</fullName>
    </submittedName>
</protein>
<dbReference type="InterPro" id="IPR036388">
    <property type="entry name" value="WH-like_DNA-bd_sf"/>
</dbReference>
<comment type="caution">
    <text evidence="5">The sequence shown here is derived from an EMBL/GenBank/DDBJ whole genome shotgun (WGS) entry which is preliminary data.</text>
</comment>
<accession>A0A852RA79</accession>
<name>A0A852RA79_9ACTN</name>
<keyword evidence="6" id="KW-1185">Reference proteome</keyword>
<evidence type="ECO:0000313" key="5">
    <source>
        <dbReference type="EMBL" id="NYD30491.1"/>
    </source>
</evidence>
<keyword evidence="3" id="KW-0804">Transcription</keyword>
<dbReference type="PANTHER" id="PTHR33204">
    <property type="entry name" value="TRANSCRIPTIONAL REGULATOR, MARR FAMILY"/>
    <property type="match status" value="1"/>
</dbReference>
<dbReference type="InterPro" id="IPR002577">
    <property type="entry name" value="HTH_HxlR"/>
</dbReference>
<keyword evidence="1" id="KW-0805">Transcription regulation</keyword>
<dbReference type="AlphaFoldDB" id="A0A852RA79"/>
<dbReference type="SUPFAM" id="SSF46785">
    <property type="entry name" value="Winged helix' DNA-binding domain"/>
    <property type="match status" value="1"/>
</dbReference>
<dbReference type="PANTHER" id="PTHR33204:SF18">
    <property type="entry name" value="TRANSCRIPTIONAL REGULATORY PROTEIN"/>
    <property type="match status" value="1"/>
</dbReference>
<dbReference type="InterPro" id="IPR036390">
    <property type="entry name" value="WH_DNA-bd_sf"/>
</dbReference>
<dbReference type="Gene3D" id="1.10.10.10">
    <property type="entry name" value="Winged helix-like DNA-binding domain superfamily/Winged helix DNA-binding domain"/>
    <property type="match status" value="1"/>
</dbReference>
<dbReference type="Pfam" id="PF01638">
    <property type="entry name" value="HxlR"/>
    <property type="match status" value="1"/>
</dbReference>
<dbReference type="SUPFAM" id="SSF55718">
    <property type="entry name" value="SCP-like"/>
    <property type="match status" value="1"/>
</dbReference>
<dbReference type="EMBL" id="JACCBF010000001">
    <property type="protein sequence ID" value="NYD30491.1"/>
    <property type="molecule type" value="Genomic_DNA"/>
</dbReference>
<dbReference type="PROSITE" id="PS51118">
    <property type="entry name" value="HTH_HXLR"/>
    <property type="match status" value="1"/>
</dbReference>
<keyword evidence="2 5" id="KW-0238">DNA-binding</keyword>
<evidence type="ECO:0000256" key="3">
    <source>
        <dbReference type="ARBA" id="ARBA00023163"/>
    </source>
</evidence>
<gene>
    <name evidence="5" type="ORF">BJ958_002037</name>
</gene>
<dbReference type="Proteomes" id="UP000582231">
    <property type="component" value="Unassembled WGS sequence"/>
</dbReference>
<evidence type="ECO:0000259" key="4">
    <source>
        <dbReference type="PROSITE" id="PS51118"/>
    </source>
</evidence>
<dbReference type="InterPro" id="IPR036527">
    <property type="entry name" value="SCP2_sterol-bd_dom_sf"/>
</dbReference>
<dbReference type="RefSeq" id="WP_179726731.1">
    <property type="nucleotide sequence ID" value="NZ_BAABEF010000001.1"/>
</dbReference>
<organism evidence="5 6">
    <name type="scientific">Nocardioides kongjuensis</name>
    <dbReference type="NCBI Taxonomy" id="349522"/>
    <lineage>
        <taxon>Bacteria</taxon>
        <taxon>Bacillati</taxon>
        <taxon>Actinomycetota</taxon>
        <taxon>Actinomycetes</taxon>
        <taxon>Propionibacteriales</taxon>
        <taxon>Nocardioidaceae</taxon>
        <taxon>Nocardioides</taxon>
    </lineage>
</organism>
<reference evidence="5 6" key="1">
    <citation type="submission" date="2020-07" db="EMBL/GenBank/DDBJ databases">
        <title>Sequencing the genomes of 1000 actinobacteria strains.</title>
        <authorList>
            <person name="Klenk H.-P."/>
        </authorList>
    </citation>
    <scope>NUCLEOTIDE SEQUENCE [LARGE SCALE GENOMIC DNA]</scope>
    <source>
        <strain evidence="5 6">DSM 19082</strain>
    </source>
</reference>
<evidence type="ECO:0000313" key="6">
    <source>
        <dbReference type="Proteomes" id="UP000582231"/>
    </source>
</evidence>
<evidence type="ECO:0000256" key="1">
    <source>
        <dbReference type="ARBA" id="ARBA00023015"/>
    </source>
</evidence>
<feature type="domain" description="HTH hxlR-type" evidence="4">
    <location>
        <begin position="8"/>
        <end position="105"/>
    </location>
</feature>
<dbReference type="GO" id="GO:0003677">
    <property type="term" value="F:DNA binding"/>
    <property type="evidence" value="ECO:0007669"/>
    <property type="project" value="UniProtKB-KW"/>
</dbReference>